<dbReference type="STRING" id="1095630.A0A2J6T849"/>
<accession>A0A2J6T849</accession>
<dbReference type="GeneID" id="36588529"/>
<keyword evidence="1" id="KW-0175">Coiled coil</keyword>
<evidence type="ECO:0000256" key="1">
    <source>
        <dbReference type="SAM" id="Coils"/>
    </source>
</evidence>
<reference evidence="3 4" key="1">
    <citation type="submission" date="2016-04" db="EMBL/GenBank/DDBJ databases">
        <title>A degradative enzymes factory behind the ericoid mycorrhizal symbiosis.</title>
        <authorList>
            <consortium name="DOE Joint Genome Institute"/>
            <person name="Martino E."/>
            <person name="Morin E."/>
            <person name="Grelet G."/>
            <person name="Kuo A."/>
            <person name="Kohler A."/>
            <person name="Daghino S."/>
            <person name="Barry K."/>
            <person name="Choi C."/>
            <person name="Cichocki N."/>
            <person name="Clum A."/>
            <person name="Copeland A."/>
            <person name="Hainaut M."/>
            <person name="Haridas S."/>
            <person name="Labutti K."/>
            <person name="Lindquist E."/>
            <person name="Lipzen A."/>
            <person name="Khouja H.-R."/>
            <person name="Murat C."/>
            <person name="Ohm R."/>
            <person name="Olson A."/>
            <person name="Spatafora J."/>
            <person name="Veneault-Fourrey C."/>
            <person name="Henrissat B."/>
            <person name="Grigoriev I."/>
            <person name="Martin F."/>
            <person name="Perotto S."/>
        </authorList>
    </citation>
    <scope>NUCLEOTIDE SEQUENCE [LARGE SCALE GENOMIC DNA]</scope>
    <source>
        <strain evidence="3 4">E</strain>
    </source>
</reference>
<dbReference type="RefSeq" id="XP_024736111.1">
    <property type="nucleotide sequence ID" value="XM_024880452.1"/>
</dbReference>
<feature type="compositionally biased region" description="Polar residues" evidence="2">
    <location>
        <begin position="19"/>
        <end position="46"/>
    </location>
</feature>
<protein>
    <submittedName>
        <fullName evidence="3">Uncharacterized protein</fullName>
    </submittedName>
</protein>
<dbReference type="Proteomes" id="UP000235371">
    <property type="component" value="Unassembled WGS sequence"/>
</dbReference>
<evidence type="ECO:0000313" key="3">
    <source>
        <dbReference type="EMBL" id="PMD59207.1"/>
    </source>
</evidence>
<dbReference type="AlphaFoldDB" id="A0A2J6T849"/>
<keyword evidence="4" id="KW-1185">Reference proteome</keyword>
<feature type="region of interest" description="Disordered" evidence="2">
    <location>
        <begin position="1"/>
        <end position="70"/>
    </location>
</feature>
<feature type="coiled-coil region" evidence="1">
    <location>
        <begin position="203"/>
        <end position="266"/>
    </location>
</feature>
<evidence type="ECO:0000256" key="2">
    <source>
        <dbReference type="SAM" id="MobiDB-lite"/>
    </source>
</evidence>
<name>A0A2J6T849_9HELO</name>
<proteinExistence type="predicted"/>
<feature type="coiled-coil region" evidence="1">
    <location>
        <begin position="316"/>
        <end position="350"/>
    </location>
</feature>
<sequence>MTTRDRDQLFPNGPGFDHGSSTLLSKSNTVVPRSSTLSPQIRTENQAVGAAHQMEKQQSLSSPPSAKGLRSRRMLENLVAENSRLRTVETIQSRQADVLDRMVTDLVKTKSELRAKDVRLSGQQGVIEEQSTELEQLRHDVSNMSAELQGTRLAQNDTQKSAKLQEAIGQLTTEMREKDLQLREKDQILREREFELCAMRGQLDQEQKQRRKDVVEIQELQDMINDQDHTQRTRDDSQLETERFRAEALQQEVQHLKIAHASALSEINTWNTRIQQYHDELSQSKATQDAAQSAIDAERARSQQYLQEIDQRNVVHKQLQSQIEAREAKMQELTQELNNLQASFQRAVAETRDRSQAQEQLEASHANDLAEARSMTKFFKKNSEASARRARALEAEIQSLKQTLQRNREVQEDGTTNAALQGGNFSEPPGAWPDMDIQRSSPSLRRKPLAIPSMY</sequence>
<gene>
    <name evidence="3" type="ORF">K444DRAFT_613998</name>
</gene>
<dbReference type="InParanoid" id="A0A2J6T849"/>
<feature type="region of interest" description="Disordered" evidence="2">
    <location>
        <begin position="405"/>
        <end position="455"/>
    </location>
</feature>
<evidence type="ECO:0000313" key="4">
    <source>
        <dbReference type="Proteomes" id="UP000235371"/>
    </source>
</evidence>
<organism evidence="3 4">
    <name type="scientific">Hyaloscypha bicolor E</name>
    <dbReference type="NCBI Taxonomy" id="1095630"/>
    <lineage>
        <taxon>Eukaryota</taxon>
        <taxon>Fungi</taxon>
        <taxon>Dikarya</taxon>
        <taxon>Ascomycota</taxon>
        <taxon>Pezizomycotina</taxon>
        <taxon>Leotiomycetes</taxon>
        <taxon>Helotiales</taxon>
        <taxon>Hyaloscyphaceae</taxon>
        <taxon>Hyaloscypha</taxon>
        <taxon>Hyaloscypha bicolor</taxon>
    </lineage>
</organism>
<dbReference type="EMBL" id="KZ613817">
    <property type="protein sequence ID" value="PMD59207.1"/>
    <property type="molecule type" value="Genomic_DNA"/>
</dbReference>
<dbReference type="OrthoDB" id="3562161at2759"/>